<gene>
    <name evidence="2" type="ORF">H6P81_001272</name>
</gene>
<keyword evidence="3" id="KW-1185">Reference proteome</keyword>
<protein>
    <submittedName>
        <fullName evidence="2">Uncharacterized protein</fullName>
    </submittedName>
</protein>
<organism evidence="2 3">
    <name type="scientific">Aristolochia fimbriata</name>
    <name type="common">White veined hardy Dutchman's pipe vine</name>
    <dbReference type="NCBI Taxonomy" id="158543"/>
    <lineage>
        <taxon>Eukaryota</taxon>
        <taxon>Viridiplantae</taxon>
        <taxon>Streptophyta</taxon>
        <taxon>Embryophyta</taxon>
        <taxon>Tracheophyta</taxon>
        <taxon>Spermatophyta</taxon>
        <taxon>Magnoliopsida</taxon>
        <taxon>Magnoliidae</taxon>
        <taxon>Piperales</taxon>
        <taxon>Aristolochiaceae</taxon>
        <taxon>Aristolochia</taxon>
    </lineage>
</organism>
<evidence type="ECO:0000313" key="3">
    <source>
        <dbReference type="Proteomes" id="UP000825729"/>
    </source>
</evidence>
<accession>A0AAV7F728</accession>
<dbReference type="EMBL" id="JAINDJ010000002">
    <property type="protein sequence ID" value="KAG9456764.1"/>
    <property type="molecule type" value="Genomic_DNA"/>
</dbReference>
<proteinExistence type="predicted"/>
<evidence type="ECO:0000313" key="2">
    <source>
        <dbReference type="EMBL" id="KAG9456764.1"/>
    </source>
</evidence>
<feature type="region of interest" description="Disordered" evidence="1">
    <location>
        <begin position="1"/>
        <end position="25"/>
    </location>
</feature>
<dbReference type="Proteomes" id="UP000825729">
    <property type="component" value="Unassembled WGS sequence"/>
</dbReference>
<comment type="caution">
    <text evidence="2">The sequence shown here is derived from an EMBL/GenBank/DDBJ whole genome shotgun (WGS) entry which is preliminary data.</text>
</comment>
<name>A0AAV7F728_ARIFI</name>
<sequence length="146" mass="15694">MPLGVCSATGTSTTRPYRRKHPGGAAATAVATLEKLKRRGRRREDPTKRVKVATRNGNAVDGVGECLLCEEGAGLGRDRKGEGAGQGVHVGMIRLPLTNHILWTTLTWVADSRIFGIDGFSFSSTNALHPLFLPPLAASSDQFTFY</sequence>
<dbReference type="AlphaFoldDB" id="A0AAV7F728"/>
<reference evidence="2 3" key="1">
    <citation type="submission" date="2021-07" db="EMBL/GenBank/DDBJ databases">
        <title>The Aristolochia fimbriata genome: insights into angiosperm evolution, floral development and chemical biosynthesis.</title>
        <authorList>
            <person name="Jiao Y."/>
        </authorList>
    </citation>
    <scope>NUCLEOTIDE SEQUENCE [LARGE SCALE GENOMIC DNA]</scope>
    <source>
        <strain evidence="2">IBCAS-2021</strain>
        <tissue evidence="2">Leaf</tissue>
    </source>
</reference>
<evidence type="ECO:0000256" key="1">
    <source>
        <dbReference type="SAM" id="MobiDB-lite"/>
    </source>
</evidence>